<keyword evidence="3" id="KW-0813">Transport</keyword>
<evidence type="ECO:0000256" key="3">
    <source>
        <dbReference type="ARBA" id="ARBA00022448"/>
    </source>
</evidence>
<proteinExistence type="inferred from homology"/>
<dbReference type="EMBL" id="AP018365">
    <property type="protein sequence ID" value="BBA96287.1"/>
    <property type="molecule type" value="Genomic_DNA"/>
</dbReference>
<feature type="compositionally biased region" description="Low complexity" evidence="5">
    <location>
        <begin position="1"/>
        <end position="17"/>
    </location>
</feature>
<reference evidence="7 8" key="3">
    <citation type="journal article" date="2011" name="Nat. Chem. Biol.">
        <title>Reveromycin A biosynthesis uses RevG and RevJ for stereospecific spiroacetal formation.</title>
        <authorList>
            <person name="Takahashi S."/>
            <person name="Toyoda A."/>
            <person name="Sekiyama Y."/>
            <person name="Takagi H."/>
            <person name="Nogawa T."/>
            <person name="Uramoto M."/>
            <person name="Suzuki R."/>
            <person name="Koshino H."/>
            <person name="Kumano T."/>
            <person name="Panthee S."/>
            <person name="Dairi T."/>
            <person name="Ishikawa J."/>
            <person name="Ikeda H."/>
            <person name="Sakaki Y."/>
            <person name="Osada H."/>
        </authorList>
    </citation>
    <scope>NUCLEOTIDE SEQUENCE [LARGE SCALE GENOMIC DNA]</scope>
    <source>
        <strain evidence="7 8">SN-593</strain>
    </source>
</reference>
<evidence type="ECO:0000256" key="5">
    <source>
        <dbReference type="SAM" id="MobiDB-lite"/>
    </source>
</evidence>
<evidence type="ECO:0000256" key="2">
    <source>
        <dbReference type="ARBA" id="ARBA00008814"/>
    </source>
</evidence>
<keyword evidence="8" id="KW-1185">Reference proteome</keyword>
<dbReference type="PROSITE" id="PS50983">
    <property type="entry name" value="FE_B12_PBP"/>
    <property type="match status" value="1"/>
</dbReference>
<dbReference type="Gene3D" id="3.40.50.1980">
    <property type="entry name" value="Nitrogenase molybdenum iron protein domain"/>
    <property type="match status" value="2"/>
</dbReference>
<feature type="compositionally biased region" description="Low complexity" evidence="5">
    <location>
        <begin position="54"/>
        <end position="72"/>
    </location>
</feature>
<dbReference type="PANTHER" id="PTHR30532">
    <property type="entry name" value="IRON III DICITRATE-BINDING PERIPLASMIC PROTEIN"/>
    <property type="match status" value="1"/>
</dbReference>
<dbReference type="GO" id="GO:1901678">
    <property type="term" value="P:iron coordination entity transport"/>
    <property type="evidence" value="ECO:0007669"/>
    <property type="project" value="UniProtKB-ARBA"/>
</dbReference>
<protein>
    <recommendedName>
        <fullName evidence="6">Fe/B12 periplasmic-binding domain-containing protein</fullName>
    </recommendedName>
</protein>
<dbReference type="KEGG" id="arev:RVR_1518"/>
<dbReference type="PROSITE" id="PS51318">
    <property type="entry name" value="TAT"/>
    <property type="match status" value="1"/>
</dbReference>
<reference evidence="7 8" key="1">
    <citation type="journal article" date="2010" name="J. Bacteriol.">
        <title>Biochemical characterization of a novel indole prenyltransferase from Streptomyces sp. SN-593.</title>
        <authorList>
            <person name="Takahashi S."/>
            <person name="Takagi H."/>
            <person name="Toyoda A."/>
            <person name="Uramoto M."/>
            <person name="Nogawa T."/>
            <person name="Ueki M."/>
            <person name="Sakaki Y."/>
            <person name="Osada H."/>
        </authorList>
    </citation>
    <scope>NUCLEOTIDE SEQUENCE [LARGE SCALE GENOMIC DNA]</scope>
    <source>
        <strain evidence="7 8">SN-593</strain>
    </source>
</reference>
<keyword evidence="4" id="KW-0732">Signal</keyword>
<feature type="domain" description="Fe/B12 periplasmic-binding" evidence="6">
    <location>
        <begin position="90"/>
        <end position="349"/>
    </location>
</feature>
<dbReference type="InterPro" id="IPR051313">
    <property type="entry name" value="Bact_iron-sidero_bind"/>
</dbReference>
<evidence type="ECO:0000256" key="4">
    <source>
        <dbReference type="ARBA" id="ARBA00022729"/>
    </source>
</evidence>
<dbReference type="AlphaFoldDB" id="A0A7U3UPC4"/>
<dbReference type="NCBIfam" id="TIGR01409">
    <property type="entry name" value="TAT_signal_seq"/>
    <property type="match status" value="1"/>
</dbReference>
<sequence length="349" mass="36519">MPPPARQAAGGRPPRAGSEGLDKLGATGGHFSRRGFLGTSAGAAALLGLSGCGSSSSPASSSSPTGGHASGSRTVATLHGDVKVPADPQRIVALQFPEACALLDVGVRYVGRPDYMPAFDTYTKADASVARVVDTSGAPDLEKIAGLRPDLIITSDWKDPKLQQQPYARLAEIAPTLVFEWQKAAGNWRAEAVATAAAVGRTARLDALKKSYADACASIRSQYAKVLAATRWDLVDGNGSVWDLYGPNSSHGRVLVDAGVRLAAGATQKDGFVEHSLEDMSSLLGGTDVLFTTGVSLAKLRTEQVFKKLPAVQHSDVFTSDLFFPASYGIAIALLADVRKVCARLATRI</sequence>
<dbReference type="Pfam" id="PF01497">
    <property type="entry name" value="Peripla_BP_2"/>
    <property type="match status" value="1"/>
</dbReference>
<reference evidence="7 8" key="4">
    <citation type="journal article" date="2020" name="Sci. Rep.">
        <title>beta-carboline chemical signals induce reveromycin production through a LuxR family regulator in Streptomyces sp. SN-593.</title>
        <authorList>
            <person name="Panthee S."/>
            <person name="Kito N."/>
            <person name="Hayashi T."/>
            <person name="Shimizu T."/>
            <person name="Ishikawa J."/>
            <person name="Hamamoto H."/>
            <person name="Osada H."/>
            <person name="Takahashi S."/>
        </authorList>
    </citation>
    <scope>NUCLEOTIDE SEQUENCE [LARGE SCALE GENOMIC DNA]</scope>
    <source>
        <strain evidence="7 8">SN-593</strain>
    </source>
</reference>
<reference evidence="7 8" key="2">
    <citation type="journal article" date="2011" name="J. Antibiot.">
        <title>Furaquinocins I and J: novel polyketide isoprenoid hybrid compounds from Streptomyces reveromyceticus SN-593.</title>
        <authorList>
            <person name="Panthee S."/>
            <person name="Takahashi S."/>
            <person name="Takagi H."/>
            <person name="Nogawa T."/>
            <person name="Oowada E."/>
            <person name="Uramoto M."/>
            <person name="Osada H."/>
        </authorList>
    </citation>
    <scope>NUCLEOTIDE SEQUENCE [LARGE SCALE GENOMIC DNA]</scope>
    <source>
        <strain evidence="7 8">SN-593</strain>
    </source>
</reference>
<dbReference type="InterPro" id="IPR019546">
    <property type="entry name" value="TAT_signal_bac_arc"/>
</dbReference>
<dbReference type="InterPro" id="IPR002491">
    <property type="entry name" value="ABC_transptr_periplasmic_BD"/>
</dbReference>
<evidence type="ECO:0000256" key="1">
    <source>
        <dbReference type="ARBA" id="ARBA00004196"/>
    </source>
</evidence>
<feature type="region of interest" description="Disordered" evidence="5">
    <location>
        <begin position="54"/>
        <end position="74"/>
    </location>
</feature>
<dbReference type="InterPro" id="IPR006311">
    <property type="entry name" value="TAT_signal"/>
</dbReference>
<gene>
    <name evidence="7" type="ORF">RVR_1518</name>
</gene>
<evidence type="ECO:0000313" key="8">
    <source>
        <dbReference type="Proteomes" id="UP000595703"/>
    </source>
</evidence>
<dbReference type="PANTHER" id="PTHR30532:SF1">
    <property type="entry name" value="IRON(3+)-HYDROXAMATE-BINDING PROTEIN FHUD"/>
    <property type="match status" value="1"/>
</dbReference>
<evidence type="ECO:0000259" key="6">
    <source>
        <dbReference type="PROSITE" id="PS50983"/>
    </source>
</evidence>
<comment type="similarity">
    <text evidence="2">Belongs to the bacterial solute-binding protein 8 family.</text>
</comment>
<dbReference type="GO" id="GO:0030288">
    <property type="term" value="C:outer membrane-bounded periplasmic space"/>
    <property type="evidence" value="ECO:0007669"/>
    <property type="project" value="TreeGrafter"/>
</dbReference>
<evidence type="ECO:0000313" key="7">
    <source>
        <dbReference type="EMBL" id="BBA96287.1"/>
    </source>
</evidence>
<name>A0A7U3UPC4_9ACTN</name>
<feature type="region of interest" description="Disordered" evidence="5">
    <location>
        <begin position="1"/>
        <end position="25"/>
    </location>
</feature>
<dbReference type="Proteomes" id="UP000595703">
    <property type="component" value="Chromosome"/>
</dbReference>
<comment type="subcellular location">
    <subcellularLocation>
        <location evidence="1">Cell envelope</location>
    </subcellularLocation>
</comment>
<dbReference type="SUPFAM" id="SSF53807">
    <property type="entry name" value="Helical backbone' metal receptor"/>
    <property type="match status" value="1"/>
</dbReference>
<accession>A0A7U3UPC4</accession>
<organism evidence="7 8">
    <name type="scientific">Actinacidiphila reveromycinica</name>
    <dbReference type="NCBI Taxonomy" id="659352"/>
    <lineage>
        <taxon>Bacteria</taxon>
        <taxon>Bacillati</taxon>
        <taxon>Actinomycetota</taxon>
        <taxon>Actinomycetes</taxon>
        <taxon>Kitasatosporales</taxon>
        <taxon>Streptomycetaceae</taxon>
        <taxon>Actinacidiphila</taxon>
    </lineage>
</organism>